<dbReference type="Proteomes" id="UP000266673">
    <property type="component" value="Unassembled WGS sequence"/>
</dbReference>
<gene>
    <name evidence="1" type="ORF">C2G38_2238768</name>
</gene>
<evidence type="ECO:0000313" key="1">
    <source>
        <dbReference type="EMBL" id="RIB29658.1"/>
    </source>
</evidence>
<sequence>MHSDFNRNSSFYNNLVSFFSAIPKFDTSAVSINCIASEPSYDPKKDVDNELCLSTSNTGDGAFSDITYLILTEAKDGAPPPNEECGTKYPDDYIYSNVLTATILLYHNGTH</sequence>
<keyword evidence="2" id="KW-1185">Reference proteome</keyword>
<reference evidence="1 2" key="1">
    <citation type="submission" date="2018-06" db="EMBL/GenBank/DDBJ databases">
        <title>Comparative genomics reveals the genomic features of Rhizophagus irregularis, R. cerebriforme, R. diaphanum and Gigaspora rosea, and their symbiotic lifestyle signature.</title>
        <authorList>
            <person name="Morin E."/>
            <person name="San Clemente H."/>
            <person name="Chen E.C.H."/>
            <person name="De La Providencia I."/>
            <person name="Hainaut M."/>
            <person name="Kuo A."/>
            <person name="Kohler A."/>
            <person name="Murat C."/>
            <person name="Tang N."/>
            <person name="Roy S."/>
            <person name="Loubradou J."/>
            <person name="Henrissat B."/>
            <person name="Grigoriev I.V."/>
            <person name="Corradi N."/>
            <person name="Roux C."/>
            <person name="Martin F.M."/>
        </authorList>
    </citation>
    <scope>NUCLEOTIDE SEQUENCE [LARGE SCALE GENOMIC DNA]</scope>
    <source>
        <strain evidence="1 2">DAOM 194757</strain>
    </source>
</reference>
<dbReference type="EMBL" id="QKWP01000032">
    <property type="protein sequence ID" value="RIB29658.1"/>
    <property type="molecule type" value="Genomic_DNA"/>
</dbReference>
<protein>
    <submittedName>
        <fullName evidence="1">Uncharacterized protein</fullName>
    </submittedName>
</protein>
<dbReference type="AlphaFoldDB" id="A0A397W5W7"/>
<evidence type="ECO:0000313" key="2">
    <source>
        <dbReference type="Proteomes" id="UP000266673"/>
    </source>
</evidence>
<dbReference type="OrthoDB" id="1859733at2759"/>
<comment type="caution">
    <text evidence="1">The sequence shown here is derived from an EMBL/GenBank/DDBJ whole genome shotgun (WGS) entry which is preliminary data.</text>
</comment>
<accession>A0A397W5W7</accession>
<proteinExistence type="predicted"/>
<organism evidence="1 2">
    <name type="scientific">Gigaspora rosea</name>
    <dbReference type="NCBI Taxonomy" id="44941"/>
    <lineage>
        <taxon>Eukaryota</taxon>
        <taxon>Fungi</taxon>
        <taxon>Fungi incertae sedis</taxon>
        <taxon>Mucoromycota</taxon>
        <taxon>Glomeromycotina</taxon>
        <taxon>Glomeromycetes</taxon>
        <taxon>Diversisporales</taxon>
        <taxon>Gigasporaceae</taxon>
        <taxon>Gigaspora</taxon>
    </lineage>
</organism>
<name>A0A397W5W7_9GLOM</name>